<protein>
    <recommendedName>
        <fullName evidence="4">DUF4412 domain-containing protein</fullName>
    </recommendedName>
</protein>
<reference evidence="2 3" key="1">
    <citation type="submission" date="2022-01" db="EMBL/GenBank/DDBJ databases">
        <title>Desulfofustis limnae sp. nov., a novel mesophilic sulfate-reducing bacterium isolated from marsh soil.</title>
        <authorList>
            <person name="Watanabe M."/>
            <person name="Takahashi A."/>
            <person name="Kojima H."/>
            <person name="Fukui M."/>
        </authorList>
    </citation>
    <scope>NUCLEOTIDE SEQUENCE [LARGE SCALE GENOMIC DNA]</scope>
    <source>
        <strain evidence="2 3">PPLL</strain>
    </source>
</reference>
<dbReference type="Proteomes" id="UP000830055">
    <property type="component" value="Chromosome"/>
</dbReference>
<accession>A0ABN6M9U2</accession>
<proteinExistence type="predicted"/>
<name>A0ABN6M9U2_9BACT</name>
<evidence type="ECO:0000313" key="3">
    <source>
        <dbReference type="Proteomes" id="UP000830055"/>
    </source>
</evidence>
<evidence type="ECO:0000313" key="2">
    <source>
        <dbReference type="EMBL" id="BDD88740.1"/>
    </source>
</evidence>
<evidence type="ECO:0008006" key="4">
    <source>
        <dbReference type="Google" id="ProtNLM"/>
    </source>
</evidence>
<evidence type="ECO:0000256" key="1">
    <source>
        <dbReference type="SAM" id="MobiDB-lite"/>
    </source>
</evidence>
<feature type="region of interest" description="Disordered" evidence="1">
    <location>
        <begin position="229"/>
        <end position="248"/>
    </location>
</feature>
<gene>
    <name evidence="2" type="ORF">DPPLL_31050</name>
</gene>
<dbReference type="EMBL" id="AP025516">
    <property type="protein sequence ID" value="BDD88740.1"/>
    <property type="molecule type" value="Genomic_DNA"/>
</dbReference>
<organism evidence="2 3">
    <name type="scientific">Desulfofustis limnaeus</name>
    <dbReference type="NCBI Taxonomy" id="2740163"/>
    <lineage>
        <taxon>Bacteria</taxon>
        <taxon>Pseudomonadati</taxon>
        <taxon>Thermodesulfobacteriota</taxon>
        <taxon>Desulfobulbia</taxon>
        <taxon>Desulfobulbales</taxon>
        <taxon>Desulfocapsaceae</taxon>
        <taxon>Desulfofustis</taxon>
    </lineage>
</organism>
<keyword evidence="3" id="KW-1185">Reference proteome</keyword>
<sequence length="264" mass="29317">MVLLALFLPFSAAASPWQQKAPFAEATIVYRLSGMENGEEILYLKDHGQRTASYRTASTSMLGMTMQTKQVEITTPDWIYTFDLQEQTGSKSVNPQKLMMAEYEKLSAAEQKTVDENARTMGMSIMQGMQGTVEEKAQEILGYPCDRTTMMGVTVYSIHNTSIPLLTDSTMMGVTMKSEATSISEDPVDDQHFQFPAGIEPQPDPEADQMAQMMAEQTIAMLKDPEGFKKSNKSMLMGPQGEISPEDQQKMEEAMKSLKGLFGN</sequence>